<dbReference type="eggNOG" id="ENOG502QS87">
    <property type="taxonomic scope" value="Eukaryota"/>
</dbReference>
<evidence type="ECO:0000256" key="1">
    <source>
        <dbReference type="SAM" id="MobiDB-lite"/>
    </source>
</evidence>
<dbReference type="AlphaFoldDB" id="G3JKN6"/>
<dbReference type="GeneID" id="18167651"/>
<reference evidence="3 4" key="1">
    <citation type="journal article" date="2011" name="Genome Biol.">
        <title>Genome sequence of the insect pathogenic fungus Cordyceps militaris, a valued traditional Chinese medicine.</title>
        <authorList>
            <person name="Zheng P."/>
            <person name="Xia Y."/>
            <person name="Xiao G."/>
            <person name="Xiong C."/>
            <person name="Hu X."/>
            <person name="Zhang S."/>
            <person name="Zheng H."/>
            <person name="Huang Y."/>
            <person name="Zhou Y."/>
            <person name="Wang S."/>
            <person name="Zhao G.P."/>
            <person name="Liu X."/>
            <person name="St Leger R.J."/>
            <person name="Wang C."/>
        </authorList>
    </citation>
    <scope>NUCLEOTIDE SEQUENCE [LARGE SCALE GENOMIC DNA]</scope>
    <source>
        <strain evidence="3 4">CM01</strain>
    </source>
</reference>
<evidence type="ECO:0000256" key="2">
    <source>
        <dbReference type="SAM" id="SignalP"/>
    </source>
</evidence>
<feature type="chain" id="PRO_5003446282" evidence="2">
    <location>
        <begin position="42"/>
        <end position="633"/>
    </location>
</feature>
<feature type="compositionally biased region" description="Low complexity" evidence="1">
    <location>
        <begin position="501"/>
        <end position="513"/>
    </location>
</feature>
<keyword evidence="4" id="KW-1185">Reference proteome</keyword>
<dbReference type="RefSeq" id="XP_006670840.1">
    <property type="nucleotide sequence ID" value="XM_006670777.1"/>
</dbReference>
<proteinExistence type="predicted"/>
<feature type="compositionally biased region" description="Polar residues" evidence="1">
    <location>
        <begin position="524"/>
        <end position="539"/>
    </location>
</feature>
<feature type="compositionally biased region" description="Acidic residues" evidence="1">
    <location>
        <begin position="392"/>
        <end position="401"/>
    </location>
</feature>
<feature type="compositionally biased region" description="Polar residues" evidence="1">
    <location>
        <begin position="374"/>
        <end position="388"/>
    </location>
</feature>
<gene>
    <name evidence="3" type="ORF">CCM_05633</name>
</gene>
<dbReference type="Proteomes" id="UP000001610">
    <property type="component" value="Unassembled WGS sequence"/>
</dbReference>
<feature type="region of interest" description="Disordered" evidence="1">
    <location>
        <begin position="556"/>
        <end position="633"/>
    </location>
</feature>
<evidence type="ECO:0000313" key="3">
    <source>
        <dbReference type="EMBL" id="EGX91475.1"/>
    </source>
</evidence>
<organism evidence="3 4">
    <name type="scientific">Cordyceps militaris (strain CM01)</name>
    <name type="common">Caterpillar fungus</name>
    <dbReference type="NCBI Taxonomy" id="983644"/>
    <lineage>
        <taxon>Eukaryota</taxon>
        <taxon>Fungi</taxon>
        <taxon>Dikarya</taxon>
        <taxon>Ascomycota</taxon>
        <taxon>Pezizomycotina</taxon>
        <taxon>Sordariomycetes</taxon>
        <taxon>Hypocreomycetidae</taxon>
        <taxon>Hypocreales</taxon>
        <taxon>Cordycipitaceae</taxon>
        <taxon>Cordyceps</taxon>
    </lineage>
</organism>
<dbReference type="VEuPathDB" id="FungiDB:CCM_05633"/>
<feature type="region of interest" description="Disordered" evidence="1">
    <location>
        <begin position="477"/>
        <end position="541"/>
    </location>
</feature>
<feature type="compositionally biased region" description="Basic and acidic residues" evidence="1">
    <location>
        <begin position="514"/>
        <end position="523"/>
    </location>
</feature>
<feature type="region of interest" description="Disordered" evidence="1">
    <location>
        <begin position="61"/>
        <end position="179"/>
    </location>
</feature>
<dbReference type="EMBL" id="JH126402">
    <property type="protein sequence ID" value="EGX91475.1"/>
    <property type="molecule type" value="Genomic_DNA"/>
</dbReference>
<dbReference type="STRING" id="983644.G3JKN6"/>
<dbReference type="InParanoid" id="G3JKN6"/>
<dbReference type="HOGENOM" id="CLU_023635_0_0_1"/>
<protein>
    <submittedName>
        <fullName evidence="3">Uncharacterized protein</fullName>
    </submittedName>
</protein>
<feature type="signal peptide" evidence="2">
    <location>
        <begin position="1"/>
        <end position="41"/>
    </location>
</feature>
<feature type="region of interest" description="Disordered" evidence="1">
    <location>
        <begin position="300"/>
        <end position="431"/>
    </location>
</feature>
<dbReference type="OrthoDB" id="4898142at2759"/>
<feature type="compositionally biased region" description="Basic and acidic residues" evidence="1">
    <location>
        <begin position="583"/>
        <end position="593"/>
    </location>
</feature>
<dbReference type="KEGG" id="cmt:CCM_05633"/>
<evidence type="ECO:0000313" key="4">
    <source>
        <dbReference type="Proteomes" id="UP000001610"/>
    </source>
</evidence>
<dbReference type="OMA" id="GRSNSYH"/>
<name>G3JKN6_CORMM</name>
<keyword evidence="2" id="KW-0732">Signal</keyword>
<sequence length="633" mass="70691">MTSAHSPFTHQTTFAWRCLTSSVSTLLNLFLAMAPERGTYAAYCEDANEDTGSSVEGTRNYALHDEMPPPKNRPNVGTRIMTGSSKRASLNESDTVRSSAKGHRDSDARRDRPRPADPRRSSQQYDDSDREREHQRIRQERKIRESDARRSHGHSPKESSKKTRPTVQHGPPLPIPRGVADEFPRYAYQQPAVSSSRPRPASRSATYYDGQPYPPPPPAGMVWHHPPFPPGHFPPGPLVHPGHPGHPGHPMHFPPPMHDMPPRGMPPPSPMGMAPPGYFVGPPHPGYSDHLKARFEARPPSAMGALGGPERVPPGYSPDEYGDETAAHVMRRPSRPSRGEDRRMMPPPERMPQRAMSAAPQHSGPYRPPPGRPQVSQQPRRPSVNRHSVSFGDDDYDDYEASNELFQDLSPEPSYRQRRYAEPARPRRGSRVYESVDIIPAGRRNRKVPAYGDVAYSGPPRAAAKYETRYADAKIQDAQDYQDAVTGPKTPLTTEMLQKATRGNTGSQSTRSSGSRDDSEYRRSYTTGITRSSSGNGTEEVTIKFGEAELKFRGGADFTFNSRPQPPQIRSGSDKSSTVYQLEDGREQEREPPRMTTLPHRTRAPSHSEYRPRGYPSGTYSPYEHYAEPGSYI</sequence>
<feature type="compositionally biased region" description="Basic and acidic residues" evidence="1">
    <location>
        <begin position="102"/>
        <end position="120"/>
    </location>
</feature>
<accession>G3JKN6</accession>
<feature type="compositionally biased region" description="Polar residues" evidence="1">
    <location>
        <begin position="559"/>
        <end position="580"/>
    </location>
</feature>
<feature type="compositionally biased region" description="Polar residues" evidence="1">
    <location>
        <begin position="81"/>
        <end position="98"/>
    </location>
</feature>
<feature type="compositionally biased region" description="Basic and acidic residues" evidence="1">
    <location>
        <begin position="127"/>
        <end position="161"/>
    </location>
</feature>